<dbReference type="EMBL" id="JAASQR010000004">
    <property type="protein sequence ID" value="NIJ18096.1"/>
    <property type="molecule type" value="Genomic_DNA"/>
</dbReference>
<dbReference type="InterPro" id="IPR002750">
    <property type="entry name" value="CobE/GbiG_C"/>
</dbReference>
<dbReference type="GO" id="GO:0043779">
    <property type="term" value="F:cobalt-precorrin-5A acetaldehyde-lyase activity"/>
    <property type="evidence" value="ECO:0007669"/>
    <property type="project" value="UniProtKB-EC"/>
</dbReference>
<keyword evidence="3" id="KW-1185">Reference proteome</keyword>
<dbReference type="Gene3D" id="3.30.420.180">
    <property type="entry name" value="CobE/GbiG C-terminal domain"/>
    <property type="match status" value="1"/>
</dbReference>
<dbReference type="RefSeq" id="WP_167304984.1">
    <property type="nucleotide sequence ID" value="NZ_JAASQR010000004.1"/>
</dbReference>
<evidence type="ECO:0000259" key="1">
    <source>
        <dbReference type="Pfam" id="PF01890"/>
    </source>
</evidence>
<name>A0A846MHZ5_9SPHN</name>
<evidence type="ECO:0000313" key="3">
    <source>
        <dbReference type="Proteomes" id="UP000576821"/>
    </source>
</evidence>
<gene>
    <name evidence="2" type="ORF">FHS54_003096</name>
</gene>
<reference evidence="2 3" key="1">
    <citation type="submission" date="2020-03" db="EMBL/GenBank/DDBJ databases">
        <title>Genomic Encyclopedia of Type Strains, Phase IV (KMG-IV): sequencing the most valuable type-strain genomes for metagenomic binning, comparative biology and taxonomic classification.</title>
        <authorList>
            <person name="Goeker M."/>
        </authorList>
    </citation>
    <scope>NUCLEOTIDE SEQUENCE [LARGE SCALE GENOMIC DNA]</scope>
    <source>
        <strain evidence="2 3">DSM 21299</strain>
    </source>
</reference>
<sequence length="121" mass="11938">MIVAGFGCRDSVGADALRAAFDLATRDAPPPTAIATLTHKAPQLAPLAQALNLPLLLIDPSAIDGVPTLTCSPASIAAYRTGSVAEAVALMAAGTGSRLIAPRIVSPSGGATCALAQGFSA</sequence>
<proteinExistence type="predicted"/>
<feature type="domain" description="CobE/GbiG C-terminal" evidence="1">
    <location>
        <begin position="2"/>
        <end position="116"/>
    </location>
</feature>
<dbReference type="GO" id="GO:0009236">
    <property type="term" value="P:cobalamin biosynthetic process"/>
    <property type="evidence" value="ECO:0007669"/>
    <property type="project" value="InterPro"/>
</dbReference>
<accession>A0A846MHZ5</accession>
<protein>
    <submittedName>
        <fullName evidence="2">Cobalt-precorrin 5A hydrolase</fullName>
        <ecNumber evidence="2">3.7.1.12</ecNumber>
    </submittedName>
</protein>
<dbReference type="Proteomes" id="UP000576821">
    <property type="component" value="Unassembled WGS sequence"/>
</dbReference>
<organism evidence="2 3">
    <name type="scientific">Sphingobium vermicomposti</name>
    <dbReference type="NCBI Taxonomy" id="529005"/>
    <lineage>
        <taxon>Bacteria</taxon>
        <taxon>Pseudomonadati</taxon>
        <taxon>Pseudomonadota</taxon>
        <taxon>Alphaproteobacteria</taxon>
        <taxon>Sphingomonadales</taxon>
        <taxon>Sphingomonadaceae</taxon>
        <taxon>Sphingobium</taxon>
    </lineage>
</organism>
<evidence type="ECO:0000313" key="2">
    <source>
        <dbReference type="EMBL" id="NIJ18096.1"/>
    </source>
</evidence>
<dbReference type="AlphaFoldDB" id="A0A846MHZ5"/>
<comment type="caution">
    <text evidence="2">The sequence shown here is derived from an EMBL/GenBank/DDBJ whole genome shotgun (WGS) entry which is preliminary data.</text>
</comment>
<dbReference type="InterPro" id="IPR036518">
    <property type="entry name" value="CobE/GbiG_C_sf"/>
</dbReference>
<dbReference type="SUPFAM" id="SSF159664">
    <property type="entry name" value="CobE/GbiG C-terminal domain-like"/>
    <property type="match status" value="1"/>
</dbReference>
<keyword evidence="2" id="KW-0378">Hydrolase</keyword>
<dbReference type="Pfam" id="PF01890">
    <property type="entry name" value="CbiG_C"/>
    <property type="match status" value="1"/>
</dbReference>
<dbReference type="EC" id="3.7.1.12" evidence="2"/>